<evidence type="ECO:0000313" key="4">
    <source>
        <dbReference type="Proteomes" id="UP001497482"/>
    </source>
</evidence>
<feature type="compositionally biased region" description="Polar residues" evidence="1">
    <location>
        <begin position="12"/>
        <end position="21"/>
    </location>
</feature>
<evidence type="ECO:0000313" key="3">
    <source>
        <dbReference type="EMBL" id="CAL1611425.1"/>
    </source>
</evidence>
<name>A0AAV2MDQ0_KNICA</name>
<reference evidence="3 4" key="1">
    <citation type="submission" date="2024-04" db="EMBL/GenBank/DDBJ databases">
        <authorList>
            <person name="Waldvogel A.-M."/>
            <person name="Schoenle A."/>
        </authorList>
    </citation>
    <scope>NUCLEOTIDE SEQUENCE [LARGE SCALE GENOMIC DNA]</scope>
</reference>
<evidence type="ECO:0000256" key="1">
    <source>
        <dbReference type="SAM" id="MobiDB-lite"/>
    </source>
</evidence>
<dbReference type="AlphaFoldDB" id="A0AAV2MDQ0"/>
<feature type="region of interest" description="Disordered" evidence="1">
    <location>
        <begin position="1"/>
        <end position="21"/>
    </location>
</feature>
<dbReference type="Proteomes" id="UP001497482">
    <property type="component" value="Chromosome 7"/>
</dbReference>
<dbReference type="InterPro" id="IPR013087">
    <property type="entry name" value="Znf_C2H2_type"/>
</dbReference>
<accession>A0AAV2MDQ0</accession>
<gene>
    <name evidence="3" type="ORF">KC01_LOCUS37844</name>
</gene>
<dbReference type="EMBL" id="OZ035829">
    <property type="protein sequence ID" value="CAL1611425.1"/>
    <property type="molecule type" value="Genomic_DNA"/>
</dbReference>
<organism evidence="3 4">
    <name type="scientific">Knipowitschia caucasica</name>
    <name type="common">Caucasian dwarf goby</name>
    <name type="synonym">Pomatoschistus caucasicus</name>
    <dbReference type="NCBI Taxonomy" id="637954"/>
    <lineage>
        <taxon>Eukaryota</taxon>
        <taxon>Metazoa</taxon>
        <taxon>Chordata</taxon>
        <taxon>Craniata</taxon>
        <taxon>Vertebrata</taxon>
        <taxon>Euteleostomi</taxon>
        <taxon>Actinopterygii</taxon>
        <taxon>Neopterygii</taxon>
        <taxon>Teleostei</taxon>
        <taxon>Neoteleostei</taxon>
        <taxon>Acanthomorphata</taxon>
        <taxon>Gobiaria</taxon>
        <taxon>Gobiiformes</taxon>
        <taxon>Gobioidei</taxon>
        <taxon>Gobiidae</taxon>
        <taxon>Gobiinae</taxon>
        <taxon>Knipowitschia</taxon>
    </lineage>
</organism>
<feature type="domain" description="C2H2-type" evidence="2">
    <location>
        <begin position="85"/>
        <end position="107"/>
    </location>
</feature>
<dbReference type="PROSITE" id="PS00028">
    <property type="entry name" value="ZINC_FINGER_C2H2_1"/>
    <property type="match status" value="1"/>
</dbReference>
<proteinExistence type="predicted"/>
<sequence length="195" mass="20905">MANGIAKIAPSFTPQSAQNNNGSYSKARIVTDVNYHPSTSKHPLKPIQIKPVVSNSKFVVVNTPAPPPPPAPAGVTLTPGKGYECRVCHVYFESINVLQRHKCAKAHEFLMKHKLSAPGNRQRSAAPLQVPSSSVKNVPKPILPAPMSSTDRRLSNVTKDTSTAAADDDCFIVESGPEKPAEVIYQVTSSVPITT</sequence>
<feature type="region of interest" description="Disordered" evidence="1">
    <location>
        <begin position="118"/>
        <end position="153"/>
    </location>
</feature>
<protein>
    <recommendedName>
        <fullName evidence="2">C2H2-type domain-containing protein</fullName>
    </recommendedName>
</protein>
<keyword evidence="4" id="KW-1185">Reference proteome</keyword>
<evidence type="ECO:0000259" key="2">
    <source>
        <dbReference type="PROSITE" id="PS00028"/>
    </source>
</evidence>